<gene>
    <name evidence="9" type="ORF">SAMN04488051_102497</name>
</gene>
<comment type="similarity">
    <text evidence="7">Belongs to the Nudix hydrolase family.</text>
</comment>
<dbReference type="SUPFAM" id="SSF55811">
    <property type="entry name" value="Nudix"/>
    <property type="match status" value="1"/>
</dbReference>
<dbReference type="PRINTS" id="PR00502">
    <property type="entry name" value="NUDIXFAMILY"/>
</dbReference>
<dbReference type="InterPro" id="IPR045121">
    <property type="entry name" value="CoAse"/>
</dbReference>
<evidence type="ECO:0000313" key="9">
    <source>
        <dbReference type="EMBL" id="SEA30993.1"/>
    </source>
</evidence>
<dbReference type="PANTHER" id="PTHR12992">
    <property type="entry name" value="NUDIX HYDROLASE"/>
    <property type="match status" value="1"/>
</dbReference>
<evidence type="ECO:0000256" key="5">
    <source>
        <dbReference type="ARBA" id="ARBA00022842"/>
    </source>
</evidence>
<dbReference type="OrthoDB" id="9802805at2"/>
<evidence type="ECO:0000256" key="1">
    <source>
        <dbReference type="ARBA" id="ARBA00001936"/>
    </source>
</evidence>
<dbReference type="Proteomes" id="UP000198773">
    <property type="component" value="Unassembled WGS sequence"/>
</dbReference>
<dbReference type="Pfam" id="PF00293">
    <property type="entry name" value="NUDIX"/>
    <property type="match status" value="1"/>
</dbReference>
<dbReference type="CDD" id="cd03426">
    <property type="entry name" value="NUDIX_CoAse_Nudt7"/>
    <property type="match status" value="1"/>
</dbReference>
<dbReference type="STRING" id="152573.SAMN04488051_102497"/>
<accession>A0A1H4A4G7</accession>
<comment type="cofactor">
    <cofactor evidence="2">
        <name>Mg(2+)</name>
        <dbReference type="ChEBI" id="CHEBI:18420"/>
    </cofactor>
</comment>
<dbReference type="NCBIfam" id="NF007980">
    <property type="entry name" value="PRK10707.1"/>
    <property type="match status" value="1"/>
</dbReference>
<dbReference type="PROSITE" id="PS00893">
    <property type="entry name" value="NUDIX_BOX"/>
    <property type="match status" value="1"/>
</dbReference>
<keyword evidence="6" id="KW-0464">Manganese</keyword>
<proteinExistence type="inferred from homology"/>
<dbReference type="InterPro" id="IPR020084">
    <property type="entry name" value="NUDIX_hydrolase_CS"/>
</dbReference>
<dbReference type="PROSITE" id="PS51462">
    <property type="entry name" value="NUDIX"/>
    <property type="match status" value="1"/>
</dbReference>
<evidence type="ECO:0000313" key="10">
    <source>
        <dbReference type="Proteomes" id="UP000198773"/>
    </source>
</evidence>
<dbReference type="InterPro" id="IPR015797">
    <property type="entry name" value="NUDIX_hydrolase-like_dom_sf"/>
</dbReference>
<dbReference type="EMBL" id="FNRM01000002">
    <property type="protein sequence ID" value="SEA30993.1"/>
    <property type="molecule type" value="Genomic_DNA"/>
</dbReference>
<evidence type="ECO:0000256" key="6">
    <source>
        <dbReference type="ARBA" id="ARBA00023211"/>
    </source>
</evidence>
<evidence type="ECO:0000256" key="7">
    <source>
        <dbReference type="RuleBase" id="RU003476"/>
    </source>
</evidence>
<dbReference type="GO" id="GO:0010945">
    <property type="term" value="F:coenzyme A diphosphatase activity"/>
    <property type="evidence" value="ECO:0007669"/>
    <property type="project" value="InterPro"/>
</dbReference>
<reference evidence="9 10" key="1">
    <citation type="submission" date="2016-10" db="EMBL/GenBank/DDBJ databases">
        <authorList>
            <person name="de Groot N.N."/>
        </authorList>
    </citation>
    <scope>NUCLEOTIDE SEQUENCE [LARGE SCALE GENOMIC DNA]</scope>
    <source>
        <strain evidence="9 10">CGMCC 1.3430</strain>
    </source>
</reference>
<keyword evidence="4 7" id="KW-0378">Hydrolase</keyword>
<evidence type="ECO:0000259" key="8">
    <source>
        <dbReference type="PROSITE" id="PS51462"/>
    </source>
</evidence>
<dbReference type="InterPro" id="IPR000086">
    <property type="entry name" value="NUDIX_hydrolase_dom"/>
</dbReference>
<name>A0A1H4A4G7_ALKAM</name>
<comment type="cofactor">
    <cofactor evidence="1">
        <name>Mn(2+)</name>
        <dbReference type="ChEBI" id="CHEBI:29035"/>
    </cofactor>
</comment>
<protein>
    <submittedName>
        <fullName evidence="9">NUDIX domain-containing protein</fullName>
    </submittedName>
</protein>
<sequence length="220" mass="24759">MAYQGASLNDGANHASRHNSQLLQNQPMIYSPDWLLARFNTHLPPPAARTLQNQSGAQRAAVLLPFLQGPQGLELVLTKRAAHLKHHPGQISFPGGRIEAGESSKMAALREAEEEVGLNPSDVTIVGQLPPQATSTGFVIEPWLGLVHAPPRWQLQLDEVADIFHAPLEELWQEQRWQQWNWQHQGRQYPVHFLHWRQQLIWGATAAILHRLKQQLGQPG</sequence>
<keyword evidence="10" id="KW-1185">Reference proteome</keyword>
<dbReference type="Gene3D" id="3.90.79.10">
    <property type="entry name" value="Nucleoside Triphosphate Pyrophosphohydrolase"/>
    <property type="match status" value="1"/>
</dbReference>
<feature type="domain" description="Nudix hydrolase" evidence="8">
    <location>
        <begin position="56"/>
        <end position="190"/>
    </location>
</feature>
<keyword evidence="5" id="KW-0460">Magnesium</keyword>
<dbReference type="GO" id="GO:0046872">
    <property type="term" value="F:metal ion binding"/>
    <property type="evidence" value="ECO:0007669"/>
    <property type="project" value="UniProtKB-KW"/>
</dbReference>
<evidence type="ECO:0000256" key="2">
    <source>
        <dbReference type="ARBA" id="ARBA00001946"/>
    </source>
</evidence>
<evidence type="ECO:0000256" key="4">
    <source>
        <dbReference type="ARBA" id="ARBA00022801"/>
    </source>
</evidence>
<organism evidence="9 10">
    <name type="scientific">Alkalimonas amylolytica</name>
    <dbReference type="NCBI Taxonomy" id="152573"/>
    <lineage>
        <taxon>Bacteria</taxon>
        <taxon>Pseudomonadati</taxon>
        <taxon>Pseudomonadota</taxon>
        <taxon>Gammaproteobacteria</taxon>
        <taxon>Alkalimonas</taxon>
    </lineage>
</organism>
<keyword evidence="3" id="KW-0479">Metal-binding</keyword>
<dbReference type="AlphaFoldDB" id="A0A1H4A4G7"/>
<dbReference type="InterPro" id="IPR020476">
    <property type="entry name" value="Nudix_hydrolase"/>
</dbReference>
<dbReference type="PANTHER" id="PTHR12992:SF11">
    <property type="entry name" value="MITOCHONDRIAL COENZYME A DIPHOSPHATASE NUDT8"/>
    <property type="match status" value="1"/>
</dbReference>
<evidence type="ECO:0000256" key="3">
    <source>
        <dbReference type="ARBA" id="ARBA00022723"/>
    </source>
</evidence>